<dbReference type="EMBL" id="MLIQ01000042">
    <property type="protein sequence ID" value="OHU47340.1"/>
    <property type="molecule type" value="Genomic_DNA"/>
</dbReference>
<name>A0A1S1LGA8_MYCCH</name>
<gene>
    <name evidence="1" type="ORF">BKG82_27195</name>
</gene>
<evidence type="ECO:0000313" key="2">
    <source>
        <dbReference type="Proteomes" id="UP000180043"/>
    </source>
</evidence>
<organism evidence="1 2">
    <name type="scientific">Mycobacteroides chelonae</name>
    <name type="common">Mycobacterium chelonae</name>
    <dbReference type="NCBI Taxonomy" id="1774"/>
    <lineage>
        <taxon>Bacteria</taxon>
        <taxon>Bacillati</taxon>
        <taxon>Actinomycetota</taxon>
        <taxon>Actinomycetes</taxon>
        <taxon>Mycobacteriales</taxon>
        <taxon>Mycobacteriaceae</taxon>
        <taxon>Mycobacteroides</taxon>
    </lineage>
</organism>
<dbReference type="Proteomes" id="UP000180043">
    <property type="component" value="Unassembled WGS sequence"/>
</dbReference>
<comment type="caution">
    <text evidence="1">The sequence shown here is derived from an EMBL/GenBank/DDBJ whole genome shotgun (WGS) entry which is preliminary data.</text>
</comment>
<sequence>MFTHIESVNKRDGAPVWRVITGAGIYDVAPKGVVARNIESPEYAGLLVLSVSSSGGRSRIVGMATRDHLHKCGSIDY</sequence>
<protein>
    <submittedName>
        <fullName evidence="1">Uncharacterized protein</fullName>
    </submittedName>
</protein>
<accession>A0A1S1LGA8</accession>
<evidence type="ECO:0000313" key="1">
    <source>
        <dbReference type="EMBL" id="OHU47340.1"/>
    </source>
</evidence>
<reference evidence="1 2" key="1">
    <citation type="submission" date="2016-10" db="EMBL/GenBank/DDBJ databases">
        <title>Evaluation of Human, Veterinary and Environmental Mycobacterium chelonae Isolates by Core Genome Phylogenomic Analysis, Targeted Gene Comparison, and Anti-microbial Susceptibility Patterns: A Tale of Mistaken Identities.</title>
        <authorList>
            <person name="Fogelson S.B."/>
            <person name="Camus A.C."/>
            <person name="Lorenz W."/>
            <person name="Vasireddy R."/>
            <person name="Vasireddy S."/>
            <person name="Smith T."/>
            <person name="Brown-Elliott B.A."/>
            <person name="Wallace R.J.Jr."/>
            <person name="Hasan N.A."/>
            <person name="Reischl U."/>
            <person name="Sanchez S."/>
        </authorList>
    </citation>
    <scope>NUCLEOTIDE SEQUENCE [LARGE SCALE GENOMIC DNA]</scope>
    <source>
        <strain evidence="1 2">15515</strain>
    </source>
</reference>
<proteinExistence type="predicted"/>
<dbReference type="AlphaFoldDB" id="A0A1S1LGA8"/>